<dbReference type="InterPro" id="IPR038606">
    <property type="entry name" value="To_sf"/>
</dbReference>
<evidence type="ECO:0000313" key="6">
    <source>
        <dbReference type="Proteomes" id="UP000291343"/>
    </source>
</evidence>
<gene>
    <name evidence="5" type="ORF">LSTR_LSTR013931</name>
</gene>
<dbReference type="GO" id="GO:0005615">
    <property type="term" value="C:extracellular space"/>
    <property type="evidence" value="ECO:0007669"/>
    <property type="project" value="TreeGrafter"/>
</dbReference>
<dbReference type="PANTHER" id="PTHR11008">
    <property type="entry name" value="PROTEIN TAKEOUT-LIKE PROTEIN"/>
    <property type="match status" value="1"/>
</dbReference>
<comment type="caution">
    <text evidence="5">The sequence shown here is derived from an EMBL/GenBank/DDBJ whole genome shotgun (WGS) entry which is preliminary data.</text>
</comment>
<accession>A0A482XSD4</accession>
<protein>
    <submittedName>
        <fullName evidence="5">Uncharacterized protein</fullName>
    </submittedName>
</protein>
<dbReference type="PANTHER" id="PTHR11008:SF32">
    <property type="entry name" value="CIRCADIAN CLOCK-CONTROLLED PROTEIN DAYWAKE-RELATED"/>
    <property type="match status" value="1"/>
</dbReference>
<dbReference type="InterPro" id="IPR010562">
    <property type="entry name" value="Haemolymph_juvenile_hormone-bd"/>
</dbReference>
<dbReference type="Proteomes" id="UP000291343">
    <property type="component" value="Unassembled WGS sequence"/>
</dbReference>
<dbReference type="OrthoDB" id="8194225at2759"/>
<reference evidence="5 6" key="1">
    <citation type="journal article" date="2017" name="Gigascience">
        <title>Genome sequence of the small brown planthopper, Laodelphax striatellus.</title>
        <authorList>
            <person name="Zhu J."/>
            <person name="Jiang F."/>
            <person name="Wang X."/>
            <person name="Yang P."/>
            <person name="Bao Y."/>
            <person name="Zhao W."/>
            <person name="Wang W."/>
            <person name="Lu H."/>
            <person name="Wang Q."/>
            <person name="Cui N."/>
            <person name="Li J."/>
            <person name="Chen X."/>
            <person name="Luo L."/>
            <person name="Yu J."/>
            <person name="Kang L."/>
            <person name="Cui F."/>
        </authorList>
    </citation>
    <scope>NUCLEOTIDE SEQUENCE [LARGE SCALE GENOMIC DNA]</scope>
    <source>
        <strain evidence="5">Lst14</strain>
    </source>
</reference>
<keyword evidence="6" id="KW-1185">Reference proteome</keyword>
<dbReference type="AlphaFoldDB" id="A0A482XSD4"/>
<proteinExistence type="inferred from homology"/>
<dbReference type="FunCoup" id="A0A482XSD4">
    <property type="interactions" value="33"/>
</dbReference>
<dbReference type="Pfam" id="PF06585">
    <property type="entry name" value="JHBP"/>
    <property type="match status" value="1"/>
</dbReference>
<organism evidence="5 6">
    <name type="scientific">Laodelphax striatellus</name>
    <name type="common">Small brown planthopper</name>
    <name type="synonym">Delphax striatella</name>
    <dbReference type="NCBI Taxonomy" id="195883"/>
    <lineage>
        <taxon>Eukaryota</taxon>
        <taxon>Metazoa</taxon>
        <taxon>Ecdysozoa</taxon>
        <taxon>Arthropoda</taxon>
        <taxon>Hexapoda</taxon>
        <taxon>Insecta</taxon>
        <taxon>Pterygota</taxon>
        <taxon>Neoptera</taxon>
        <taxon>Paraneoptera</taxon>
        <taxon>Hemiptera</taxon>
        <taxon>Auchenorrhyncha</taxon>
        <taxon>Fulgoroidea</taxon>
        <taxon>Delphacidae</taxon>
        <taxon>Criomorphinae</taxon>
        <taxon>Laodelphax</taxon>
    </lineage>
</organism>
<dbReference type="EMBL" id="QKKF02003079">
    <property type="protein sequence ID" value="RZF47841.1"/>
    <property type="molecule type" value="Genomic_DNA"/>
</dbReference>
<evidence type="ECO:0000313" key="5">
    <source>
        <dbReference type="EMBL" id="RZF47841.1"/>
    </source>
</evidence>
<dbReference type="FunFam" id="3.15.10.30:FF:000001">
    <property type="entry name" value="Takeout-like protein 1"/>
    <property type="match status" value="1"/>
</dbReference>
<dbReference type="GO" id="GO:0007623">
    <property type="term" value="P:circadian rhythm"/>
    <property type="evidence" value="ECO:0007669"/>
    <property type="project" value="UniProtKB-ARBA"/>
</dbReference>
<dbReference type="STRING" id="195883.A0A482XSD4"/>
<feature type="chain" id="PRO_5019817957" evidence="4">
    <location>
        <begin position="20"/>
        <end position="247"/>
    </location>
</feature>
<dbReference type="SMART" id="SM00700">
    <property type="entry name" value="JHBP"/>
    <property type="match status" value="1"/>
</dbReference>
<dbReference type="InParanoid" id="A0A482XSD4"/>
<evidence type="ECO:0000256" key="3">
    <source>
        <dbReference type="ARBA" id="ARBA00060902"/>
    </source>
</evidence>
<sequence>MKSVQVCLLLSALCGLSAALKLPTYIKPCPKDANFNKCALEHGKAAIPKILKGDGKYRIPNMQPLEVEKIVVGDGPDSKIGLQLVCEKCKFYGLEGVQLEDIKFDFEKKRVFLQGRVPKVQMKGKYKASGKVLVLPITGDGDADINLTNVGLKYNADFEVEKKNGKDHLKLVNPVLDIETDGINFKLTNLFNGDKLLGDNMNTFLNENWKELLKEFGPAVSETLAQIITLIVNNIAELVPYEDVFSH</sequence>
<comment type="similarity">
    <text evidence="3">Belongs to the TO family.</text>
</comment>
<keyword evidence="2" id="KW-0090">Biological rhythms</keyword>
<evidence type="ECO:0000256" key="2">
    <source>
        <dbReference type="ARBA" id="ARBA00023108"/>
    </source>
</evidence>
<evidence type="ECO:0000256" key="1">
    <source>
        <dbReference type="ARBA" id="ARBA00022729"/>
    </source>
</evidence>
<name>A0A482XSD4_LAOST</name>
<dbReference type="Gene3D" id="3.15.10.30">
    <property type="entry name" value="Haemolymph juvenile hormone binding protein"/>
    <property type="match status" value="1"/>
</dbReference>
<keyword evidence="1 4" id="KW-0732">Signal</keyword>
<feature type="signal peptide" evidence="4">
    <location>
        <begin position="1"/>
        <end position="19"/>
    </location>
</feature>
<evidence type="ECO:0000256" key="4">
    <source>
        <dbReference type="SAM" id="SignalP"/>
    </source>
</evidence>
<dbReference type="SMR" id="A0A482XSD4"/>